<dbReference type="PANTHER" id="PTHR31900">
    <property type="entry name" value="F-BOX/RNI SUPERFAMILY PROTEIN-RELATED"/>
    <property type="match status" value="1"/>
</dbReference>
<dbReference type="Pfam" id="PF00646">
    <property type="entry name" value="F-box"/>
    <property type="match status" value="1"/>
</dbReference>
<dbReference type="Proteomes" id="UP000813463">
    <property type="component" value="Chromosome 5"/>
</dbReference>
<dbReference type="GeneID" id="110775927"/>
<dbReference type="PROSITE" id="PS50181">
    <property type="entry name" value="FBOX"/>
    <property type="match status" value="1"/>
</dbReference>
<dbReference type="InterPro" id="IPR036047">
    <property type="entry name" value="F-box-like_dom_sf"/>
</dbReference>
<dbReference type="CDD" id="cd22160">
    <property type="entry name" value="F-box_AtFBL13-like"/>
    <property type="match status" value="1"/>
</dbReference>
<protein>
    <submittedName>
        <fullName evidence="3">F-box/LRR-repeat protein At4g14103-like</fullName>
    </submittedName>
</protein>
<dbReference type="Gene3D" id="1.20.1280.50">
    <property type="match status" value="1"/>
</dbReference>
<evidence type="ECO:0000313" key="3">
    <source>
        <dbReference type="RefSeq" id="XP_056684698.1"/>
    </source>
</evidence>
<gene>
    <name evidence="3" type="primary">LOC110775927</name>
</gene>
<reference evidence="3" key="2">
    <citation type="submission" date="2025-08" db="UniProtKB">
        <authorList>
            <consortium name="RefSeq"/>
        </authorList>
    </citation>
    <scope>IDENTIFICATION</scope>
    <source>
        <tissue evidence="3">Leaf</tissue>
    </source>
</reference>
<dbReference type="SMART" id="SM00579">
    <property type="entry name" value="FBD"/>
    <property type="match status" value="1"/>
</dbReference>
<dbReference type="InterPro" id="IPR055411">
    <property type="entry name" value="LRR_FXL15/At3g58940/PEG3-like"/>
</dbReference>
<reference evidence="2" key="1">
    <citation type="journal article" date="2021" name="Nat. Commun.">
        <title>Genomic analyses provide insights into spinach domestication and the genetic basis of agronomic traits.</title>
        <authorList>
            <person name="Cai X."/>
            <person name="Sun X."/>
            <person name="Xu C."/>
            <person name="Sun H."/>
            <person name="Wang X."/>
            <person name="Ge C."/>
            <person name="Zhang Z."/>
            <person name="Wang Q."/>
            <person name="Fei Z."/>
            <person name="Jiao C."/>
            <person name="Wang Q."/>
        </authorList>
    </citation>
    <scope>NUCLEOTIDE SEQUENCE [LARGE SCALE GENOMIC DNA]</scope>
    <source>
        <strain evidence="2">cv. Varoflay</strain>
    </source>
</reference>
<accession>A0ABM3QMW2</accession>
<dbReference type="SUPFAM" id="SSF81383">
    <property type="entry name" value="F-box domain"/>
    <property type="match status" value="1"/>
</dbReference>
<dbReference type="Gene3D" id="3.80.10.10">
    <property type="entry name" value="Ribonuclease Inhibitor"/>
    <property type="match status" value="1"/>
</dbReference>
<proteinExistence type="predicted"/>
<dbReference type="SUPFAM" id="SSF52047">
    <property type="entry name" value="RNI-like"/>
    <property type="match status" value="1"/>
</dbReference>
<dbReference type="Pfam" id="PF08387">
    <property type="entry name" value="FBD"/>
    <property type="match status" value="1"/>
</dbReference>
<dbReference type="InterPro" id="IPR032675">
    <property type="entry name" value="LRR_dom_sf"/>
</dbReference>
<dbReference type="InterPro" id="IPR050232">
    <property type="entry name" value="FBL13/AtMIF1-like"/>
</dbReference>
<evidence type="ECO:0000313" key="2">
    <source>
        <dbReference type="Proteomes" id="UP000813463"/>
    </source>
</evidence>
<sequence length="485" mass="56194">MDCETEFEMGLKSQLCKRLKSKEEVEQTDRISDLPDHIICDVLSYLTMEEVVRTSILSSRWRYHWKGVTSIRLWGSNSDPNSFANFVEHVLQNCNSTNLEVFNLSCPVRIDLPRLNTWIRYVLSLNIGKLSLYVNHRPFELPEFPLPICNLTCSSLVSLDLRSCFDIQIPDSVVCFPHLKSLDLNVIFPNNLAVLHRLLSCCPLLERLRLWCYLDDLEVLNLDISVPTLKRLDLWLQEEGYAVIRNYEIIINTPYLEYLSIHDNSLAHYVLNNLYGLRDVHIGYLTQNYGDIEPLHAIRLLELFHGIRSTDILTLHPDTLIVLESALSYPWPTFRYVTMLIVSPSSSSAWTCLALLLQSTPNLEVLILDHDEINDLRINDELYAWNPPESVPSCLLERLQKIGIKSFWGKEDEVEVVEYLLNHCQVLELMIIGFFSNKKDEKVAEKLLAFPRASSTCDVQVYEHFWFDSFIWLLTSLFFSVSSQI</sequence>
<dbReference type="RefSeq" id="XP_056684698.1">
    <property type="nucleotide sequence ID" value="XM_056828720.1"/>
</dbReference>
<dbReference type="PANTHER" id="PTHR31900:SF27">
    <property type="entry name" value="FBD DOMAIN-CONTAINING PROTEIN"/>
    <property type="match status" value="1"/>
</dbReference>
<organism evidence="2 3">
    <name type="scientific">Spinacia oleracea</name>
    <name type="common">Spinach</name>
    <dbReference type="NCBI Taxonomy" id="3562"/>
    <lineage>
        <taxon>Eukaryota</taxon>
        <taxon>Viridiplantae</taxon>
        <taxon>Streptophyta</taxon>
        <taxon>Embryophyta</taxon>
        <taxon>Tracheophyta</taxon>
        <taxon>Spermatophyta</taxon>
        <taxon>Magnoliopsida</taxon>
        <taxon>eudicotyledons</taxon>
        <taxon>Gunneridae</taxon>
        <taxon>Pentapetalae</taxon>
        <taxon>Caryophyllales</taxon>
        <taxon>Chenopodiaceae</taxon>
        <taxon>Chenopodioideae</taxon>
        <taxon>Anserineae</taxon>
        <taxon>Spinacia</taxon>
    </lineage>
</organism>
<dbReference type="InterPro" id="IPR001810">
    <property type="entry name" value="F-box_dom"/>
</dbReference>
<evidence type="ECO:0000259" key="1">
    <source>
        <dbReference type="PROSITE" id="PS50181"/>
    </source>
</evidence>
<keyword evidence="2" id="KW-1185">Reference proteome</keyword>
<dbReference type="InterPro" id="IPR053781">
    <property type="entry name" value="F-box_AtFBL13-like"/>
</dbReference>
<dbReference type="InterPro" id="IPR006566">
    <property type="entry name" value="FBD"/>
</dbReference>
<dbReference type="Pfam" id="PF24758">
    <property type="entry name" value="LRR_At5g56370"/>
    <property type="match status" value="1"/>
</dbReference>
<feature type="domain" description="F-box" evidence="1">
    <location>
        <begin position="28"/>
        <end position="77"/>
    </location>
</feature>
<name>A0ABM3QMW2_SPIOL</name>